<reference evidence="1" key="1">
    <citation type="submission" date="2022-11" db="EMBL/GenBank/DDBJ databases">
        <authorList>
            <person name="Hyden B.L."/>
            <person name="Feng K."/>
            <person name="Yates T."/>
            <person name="Jawdy S."/>
            <person name="Smart L.B."/>
            <person name="Muchero W."/>
        </authorList>
    </citation>
    <scope>NUCLEOTIDE SEQUENCE</scope>
    <source>
        <tissue evidence="1">Shoot tip</tissue>
    </source>
</reference>
<comment type="caution">
    <text evidence="1">The sequence shown here is derived from an EMBL/GenBank/DDBJ whole genome shotgun (WGS) entry which is preliminary data.</text>
</comment>
<reference evidence="1" key="2">
    <citation type="journal article" date="2023" name="Int. J. Mol. Sci.">
        <title>De Novo Assembly and Annotation of 11 Diverse Shrub Willow (Salix) Genomes Reveals Novel Gene Organization in Sex-Linked Regions.</title>
        <authorList>
            <person name="Hyden B."/>
            <person name="Feng K."/>
            <person name="Yates T.B."/>
            <person name="Jawdy S."/>
            <person name="Cereghino C."/>
            <person name="Smart L.B."/>
            <person name="Muchero W."/>
        </authorList>
    </citation>
    <scope>NUCLEOTIDE SEQUENCE [LARGE SCALE GENOMIC DNA]</scope>
    <source>
        <tissue evidence="1">Shoot tip</tissue>
    </source>
</reference>
<evidence type="ECO:0000313" key="2">
    <source>
        <dbReference type="Proteomes" id="UP001151529"/>
    </source>
</evidence>
<gene>
    <name evidence="1" type="ORF">OIU85_018046</name>
</gene>
<keyword evidence="2" id="KW-1185">Reference proteome</keyword>
<organism evidence="1 2">
    <name type="scientific">Salix viminalis</name>
    <name type="common">Common osier</name>
    <name type="synonym">Basket willow</name>
    <dbReference type="NCBI Taxonomy" id="40686"/>
    <lineage>
        <taxon>Eukaryota</taxon>
        <taxon>Viridiplantae</taxon>
        <taxon>Streptophyta</taxon>
        <taxon>Embryophyta</taxon>
        <taxon>Tracheophyta</taxon>
        <taxon>Spermatophyta</taxon>
        <taxon>Magnoliopsida</taxon>
        <taxon>eudicotyledons</taxon>
        <taxon>Gunneridae</taxon>
        <taxon>Pentapetalae</taxon>
        <taxon>rosids</taxon>
        <taxon>fabids</taxon>
        <taxon>Malpighiales</taxon>
        <taxon>Salicaceae</taxon>
        <taxon>Saliceae</taxon>
        <taxon>Salix</taxon>
    </lineage>
</organism>
<accession>A0A9Q0UU14</accession>
<dbReference type="EMBL" id="JAPFFL010000003">
    <property type="protein sequence ID" value="KAJ6735790.1"/>
    <property type="molecule type" value="Genomic_DNA"/>
</dbReference>
<dbReference type="AlphaFoldDB" id="A0A9Q0UU14"/>
<evidence type="ECO:0000313" key="1">
    <source>
        <dbReference type="EMBL" id="KAJ6735790.1"/>
    </source>
</evidence>
<proteinExistence type="predicted"/>
<dbReference type="Proteomes" id="UP001151529">
    <property type="component" value="Chromosome 5"/>
</dbReference>
<protein>
    <submittedName>
        <fullName evidence="1">Uncharacterized protein</fullName>
    </submittedName>
</protein>
<name>A0A9Q0UU14_SALVM</name>
<sequence length="77" mass="8452">MWIRTLVYSFDLKGRQNPGFFMDVSSSSNLLMLKQPVEGADNIEFLAVGVVAKVAVFVKSCLIVESALVFGGQFHPT</sequence>